<evidence type="ECO:0000313" key="2">
    <source>
        <dbReference type="Proteomes" id="UP001596989"/>
    </source>
</evidence>
<reference evidence="2" key="1">
    <citation type="journal article" date="2019" name="Int. J. Syst. Evol. Microbiol.">
        <title>The Global Catalogue of Microorganisms (GCM) 10K type strain sequencing project: providing services to taxonomists for standard genome sequencing and annotation.</title>
        <authorList>
            <consortium name="The Broad Institute Genomics Platform"/>
            <consortium name="The Broad Institute Genome Sequencing Center for Infectious Disease"/>
            <person name="Wu L."/>
            <person name="Ma J."/>
        </authorList>
    </citation>
    <scope>NUCLEOTIDE SEQUENCE [LARGE SCALE GENOMIC DNA]</scope>
    <source>
        <strain evidence="2">CCUG 59129</strain>
    </source>
</reference>
<comment type="caution">
    <text evidence="1">The sequence shown here is derived from an EMBL/GenBank/DDBJ whole genome shotgun (WGS) entry which is preliminary data.</text>
</comment>
<dbReference type="RefSeq" id="WP_377565829.1">
    <property type="nucleotide sequence ID" value="NZ_JBHTJZ010000024.1"/>
</dbReference>
<accession>A0ABW3HUE5</accession>
<dbReference type="Gene3D" id="3.40.50.880">
    <property type="match status" value="1"/>
</dbReference>
<dbReference type="InterPro" id="IPR029062">
    <property type="entry name" value="Class_I_gatase-like"/>
</dbReference>
<name>A0ABW3HUE5_9BACL</name>
<gene>
    <name evidence="1" type="ORF">ACFQ2I_16060</name>
</gene>
<sequence>MKMMKIGVLLDSGTVKKRRRYGLNVFEAYIKEILAHAGVPFTMMTQIDELPAAKVDLVIVSVVPQDEQTAEALWHYAEQGGTLVAYGGLALLAERLGCAKRSRLDKGYARLPEYDFLTIPLRYLSAEAWCAGGEPCVSAGSLHASSPEGTASGALLQQWMVGQGAIHRWAVDIPTTVVHLRRGLSRCLWMVSQPRMGQPQLTRAF</sequence>
<evidence type="ECO:0000313" key="1">
    <source>
        <dbReference type="EMBL" id="MFD0960905.1"/>
    </source>
</evidence>
<organism evidence="1 2">
    <name type="scientific">Paenibacillus chungangensis</name>
    <dbReference type="NCBI Taxonomy" id="696535"/>
    <lineage>
        <taxon>Bacteria</taxon>
        <taxon>Bacillati</taxon>
        <taxon>Bacillota</taxon>
        <taxon>Bacilli</taxon>
        <taxon>Bacillales</taxon>
        <taxon>Paenibacillaceae</taxon>
        <taxon>Paenibacillus</taxon>
    </lineage>
</organism>
<dbReference type="Proteomes" id="UP001596989">
    <property type="component" value="Unassembled WGS sequence"/>
</dbReference>
<dbReference type="EMBL" id="JBHTJZ010000024">
    <property type="protein sequence ID" value="MFD0960905.1"/>
    <property type="molecule type" value="Genomic_DNA"/>
</dbReference>
<keyword evidence="2" id="KW-1185">Reference proteome</keyword>
<protein>
    <recommendedName>
        <fullName evidence="3">Gfo/Idh/MocA-like oxidoreductase N-terminal domain-containing protein</fullName>
    </recommendedName>
</protein>
<evidence type="ECO:0008006" key="3">
    <source>
        <dbReference type="Google" id="ProtNLM"/>
    </source>
</evidence>
<proteinExistence type="predicted"/>